<evidence type="ECO:0000313" key="2">
    <source>
        <dbReference type="EMBL" id="PMD61280.1"/>
    </source>
</evidence>
<keyword evidence="1" id="KW-1133">Transmembrane helix</keyword>
<keyword evidence="3" id="KW-1185">Reference proteome</keyword>
<dbReference type="OrthoDB" id="5376804at2759"/>
<dbReference type="EMBL" id="KZ613786">
    <property type="protein sequence ID" value="PMD61280.1"/>
    <property type="molecule type" value="Genomic_DNA"/>
</dbReference>
<dbReference type="Proteomes" id="UP000235371">
    <property type="component" value="Unassembled WGS sequence"/>
</dbReference>
<organism evidence="2 3">
    <name type="scientific">Hyaloscypha bicolor E</name>
    <dbReference type="NCBI Taxonomy" id="1095630"/>
    <lineage>
        <taxon>Eukaryota</taxon>
        <taxon>Fungi</taxon>
        <taxon>Dikarya</taxon>
        <taxon>Ascomycota</taxon>
        <taxon>Pezizomycotina</taxon>
        <taxon>Leotiomycetes</taxon>
        <taxon>Helotiales</taxon>
        <taxon>Hyaloscyphaceae</taxon>
        <taxon>Hyaloscypha</taxon>
        <taxon>Hyaloscypha bicolor</taxon>
    </lineage>
</organism>
<feature type="transmembrane region" description="Helical" evidence="1">
    <location>
        <begin position="108"/>
        <end position="127"/>
    </location>
</feature>
<reference evidence="2" key="1">
    <citation type="submission" date="2016-04" db="EMBL/GenBank/DDBJ databases">
        <title>A degradative enzymes factory behind the ericoid mycorrhizal symbiosis.</title>
        <authorList>
            <consortium name="DOE Joint Genome Institute"/>
            <person name="Martino E."/>
            <person name="Morin E."/>
            <person name="Grelet G."/>
            <person name="Kuo A."/>
            <person name="Kohler A."/>
            <person name="Daghino S."/>
            <person name="Barry K."/>
            <person name="Choi C."/>
            <person name="Cichocki N."/>
            <person name="Clum A."/>
            <person name="Copeland A."/>
            <person name="Hainaut M."/>
            <person name="Haridas S."/>
            <person name="Labutti K."/>
            <person name="Lindquist E."/>
            <person name="Lipzen A."/>
            <person name="Khouja H.-R."/>
            <person name="Murat C."/>
            <person name="Ohm R."/>
            <person name="Olson A."/>
            <person name="Spatafora J."/>
            <person name="Veneault-Fourrey C."/>
            <person name="Henrissat B."/>
            <person name="Grigoriev I."/>
            <person name="Martin F."/>
            <person name="Perotto S."/>
        </authorList>
    </citation>
    <scope>NUCLEOTIDE SEQUENCE [LARGE SCALE GENOMIC DNA]</scope>
    <source>
        <strain evidence="2">E</strain>
    </source>
</reference>
<accession>A0A2J6TE32</accession>
<evidence type="ECO:0000313" key="3">
    <source>
        <dbReference type="Proteomes" id="UP000235371"/>
    </source>
</evidence>
<dbReference type="GeneID" id="36596534"/>
<dbReference type="AlphaFoldDB" id="A0A2J6TE32"/>
<dbReference type="InParanoid" id="A0A2J6TE32"/>
<gene>
    <name evidence="2" type="ORF">K444DRAFT_719412</name>
</gene>
<evidence type="ECO:0000256" key="1">
    <source>
        <dbReference type="SAM" id="Phobius"/>
    </source>
</evidence>
<keyword evidence="1" id="KW-0812">Transmembrane</keyword>
<sequence>MTNWDITDAVYTNWTDSSNFAHTTYGQGTDIQLTPPTCYDQDAQPISDTTECTKTISNRSQIALQNFFTGDKTGFTGMATQNLTTGRWNIGSEVMQLIYTTAGRSDDLVISMGIIMNNIGLLMISNIRQTQPQAGFSKSLGEVWIWTTLYHIRWGYMVLPTLLVVASVLLLIATIIKSWGHEKWKSSVLPLLFHPLADEVRPGVAPHKMSELKAVAENRQVRLHRGHLGSQFV</sequence>
<dbReference type="PANTHER" id="PTHR35394">
    <property type="entry name" value="DUF3176 DOMAIN-CONTAINING PROTEIN"/>
    <property type="match status" value="1"/>
</dbReference>
<feature type="transmembrane region" description="Helical" evidence="1">
    <location>
        <begin position="154"/>
        <end position="176"/>
    </location>
</feature>
<protein>
    <submittedName>
        <fullName evidence="2">Uncharacterized protein</fullName>
    </submittedName>
</protein>
<proteinExistence type="predicted"/>
<dbReference type="STRING" id="1095630.A0A2J6TE32"/>
<name>A0A2J6TE32_9HELO</name>
<dbReference type="RefSeq" id="XP_024738184.1">
    <property type="nucleotide sequence ID" value="XM_024888458.1"/>
</dbReference>
<keyword evidence="1" id="KW-0472">Membrane</keyword>
<dbReference type="PANTHER" id="PTHR35394:SF5">
    <property type="entry name" value="DUF3176 DOMAIN-CONTAINING PROTEIN"/>
    <property type="match status" value="1"/>
</dbReference>